<organism evidence="1">
    <name type="scientific">viral metagenome</name>
    <dbReference type="NCBI Taxonomy" id="1070528"/>
    <lineage>
        <taxon>unclassified sequences</taxon>
        <taxon>metagenomes</taxon>
        <taxon>organismal metagenomes</taxon>
    </lineage>
</organism>
<sequence>MPSSKNIDKSNDYIPETFLVPKLQTNKHVVSFDQWCDHNEEHLLNIYTNLQEACRSTGRHVFDSETCSFESFCKIAYDNSYKYKKHDINYEPEEYTDDTVAFYKEN</sequence>
<accession>A0A6C0J009</accession>
<name>A0A6C0J009_9ZZZZ</name>
<proteinExistence type="predicted"/>
<reference evidence="1" key="1">
    <citation type="journal article" date="2020" name="Nature">
        <title>Giant virus diversity and host interactions through global metagenomics.</title>
        <authorList>
            <person name="Schulz F."/>
            <person name="Roux S."/>
            <person name="Paez-Espino D."/>
            <person name="Jungbluth S."/>
            <person name="Walsh D.A."/>
            <person name="Denef V.J."/>
            <person name="McMahon K.D."/>
            <person name="Konstantinidis K.T."/>
            <person name="Eloe-Fadrosh E.A."/>
            <person name="Kyrpides N.C."/>
            <person name="Woyke T."/>
        </authorList>
    </citation>
    <scope>NUCLEOTIDE SEQUENCE</scope>
    <source>
        <strain evidence="1">GVMAG-M-3300025626-8</strain>
    </source>
</reference>
<dbReference type="EMBL" id="MN740286">
    <property type="protein sequence ID" value="QHT98025.1"/>
    <property type="molecule type" value="Genomic_DNA"/>
</dbReference>
<evidence type="ECO:0000313" key="1">
    <source>
        <dbReference type="EMBL" id="QHT98025.1"/>
    </source>
</evidence>
<dbReference type="AlphaFoldDB" id="A0A6C0J009"/>
<protein>
    <submittedName>
        <fullName evidence="1">Uncharacterized protein</fullName>
    </submittedName>
</protein>